<dbReference type="STRING" id="1367422.A0A178ZY02"/>
<dbReference type="EMBL" id="LVYI01000001">
    <property type="protein sequence ID" value="OAP64306.1"/>
    <property type="molecule type" value="Genomic_DNA"/>
</dbReference>
<dbReference type="SUPFAM" id="SSF55008">
    <property type="entry name" value="HMA, heavy metal-associated domain"/>
    <property type="match status" value="4"/>
</dbReference>
<dbReference type="InterPro" id="IPR036163">
    <property type="entry name" value="HMA_dom_sf"/>
</dbReference>
<dbReference type="Gene3D" id="3.40.50.1000">
    <property type="entry name" value="HAD superfamily/HAD-like"/>
    <property type="match status" value="1"/>
</dbReference>
<evidence type="ECO:0000256" key="8">
    <source>
        <dbReference type="ARBA" id="ARBA00022796"/>
    </source>
</evidence>
<comment type="caution">
    <text evidence="17">The sequence shown here is derived from an EMBL/GenBank/DDBJ whole genome shotgun (WGS) entry which is preliminary data.</text>
</comment>
<dbReference type="SUPFAM" id="SSF81660">
    <property type="entry name" value="Metal cation-transporting ATPase, ATP-binding domain N"/>
    <property type="match status" value="1"/>
</dbReference>
<dbReference type="NCBIfam" id="TIGR01494">
    <property type="entry name" value="ATPase_P-type"/>
    <property type="match status" value="2"/>
</dbReference>
<organism evidence="17 18">
    <name type="scientific">Fonsecaea erecta</name>
    <dbReference type="NCBI Taxonomy" id="1367422"/>
    <lineage>
        <taxon>Eukaryota</taxon>
        <taxon>Fungi</taxon>
        <taxon>Dikarya</taxon>
        <taxon>Ascomycota</taxon>
        <taxon>Pezizomycotina</taxon>
        <taxon>Eurotiomycetes</taxon>
        <taxon>Chaetothyriomycetidae</taxon>
        <taxon>Chaetothyriales</taxon>
        <taxon>Herpotrichiellaceae</taxon>
        <taxon>Fonsecaea</taxon>
    </lineage>
</organism>
<evidence type="ECO:0000256" key="5">
    <source>
        <dbReference type="ARBA" id="ARBA00022723"/>
    </source>
</evidence>
<dbReference type="SUPFAM" id="SSF81653">
    <property type="entry name" value="Calcium ATPase, transduction domain A"/>
    <property type="match status" value="1"/>
</dbReference>
<dbReference type="Gene3D" id="3.40.1110.10">
    <property type="entry name" value="Calcium-transporting ATPase, cytoplasmic domain N"/>
    <property type="match status" value="1"/>
</dbReference>
<dbReference type="SFLD" id="SFLDG00002">
    <property type="entry name" value="C1.7:_P-type_atpase_like"/>
    <property type="match status" value="1"/>
</dbReference>
<dbReference type="SUPFAM" id="SSF81665">
    <property type="entry name" value="Calcium ATPase, transmembrane domain M"/>
    <property type="match status" value="1"/>
</dbReference>
<dbReference type="PROSITE" id="PS00154">
    <property type="entry name" value="ATPASE_E1_E2"/>
    <property type="match status" value="1"/>
</dbReference>
<dbReference type="GO" id="GO:0016020">
    <property type="term" value="C:membrane"/>
    <property type="evidence" value="ECO:0007669"/>
    <property type="project" value="UniProtKB-SubCell"/>
</dbReference>
<feature type="transmembrane region" description="Helical" evidence="15">
    <location>
        <begin position="413"/>
        <end position="434"/>
    </location>
</feature>
<keyword evidence="6" id="KW-0677">Repeat</keyword>
<keyword evidence="11" id="KW-1278">Translocase</keyword>
<keyword evidence="3" id="KW-0813">Transport</keyword>
<dbReference type="GeneID" id="30004448"/>
<evidence type="ECO:0000313" key="17">
    <source>
        <dbReference type="EMBL" id="OAP64306.1"/>
    </source>
</evidence>
<dbReference type="CDD" id="cd02094">
    <property type="entry name" value="P-type_ATPase_Cu-like"/>
    <property type="match status" value="1"/>
</dbReference>
<dbReference type="NCBIfam" id="TIGR01525">
    <property type="entry name" value="ATPase-IB_hvy"/>
    <property type="match status" value="1"/>
</dbReference>
<evidence type="ECO:0000256" key="13">
    <source>
        <dbReference type="ARBA" id="ARBA00023065"/>
    </source>
</evidence>
<protein>
    <recommendedName>
        <fullName evidence="16">HMA domain-containing protein</fullName>
    </recommendedName>
</protein>
<comment type="subcellular location">
    <subcellularLocation>
        <location evidence="1">Endomembrane system</location>
        <topology evidence="1">Multi-pass membrane protein</topology>
    </subcellularLocation>
    <subcellularLocation>
        <location evidence="15">Membrane</location>
    </subcellularLocation>
</comment>
<dbReference type="PANTHER" id="PTHR43520:SF8">
    <property type="entry name" value="P-TYPE CU(+) TRANSPORTER"/>
    <property type="match status" value="1"/>
</dbReference>
<dbReference type="PRINTS" id="PR00942">
    <property type="entry name" value="CUATPASEI"/>
</dbReference>
<dbReference type="SUPFAM" id="SSF56784">
    <property type="entry name" value="HAD-like"/>
    <property type="match status" value="1"/>
</dbReference>
<feature type="domain" description="HMA" evidence="16">
    <location>
        <begin position="114"/>
        <end position="180"/>
    </location>
</feature>
<dbReference type="InterPro" id="IPR001757">
    <property type="entry name" value="P_typ_ATPase"/>
</dbReference>
<dbReference type="GO" id="GO:0012505">
    <property type="term" value="C:endomembrane system"/>
    <property type="evidence" value="ECO:0007669"/>
    <property type="project" value="UniProtKB-SubCell"/>
</dbReference>
<dbReference type="FunFam" id="3.30.70.100:FF:000001">
    <property type="entry name" value="ATPase copper transporting beta"/>
    <property type="match status" value="4"/>
</dbReference>
<keyword evidence="12 15" id="KW-1133">Transmembrane helix</keyword>
<dbReference type="GO" id="GO:0043682">
    <property type="term" value="F:P-type divalent copper transporter activity"/>
    <property type="evidence" value="ECO:0007669"/>
    <property type="project" value="TreeGrafter"/>
</dbReference>
<keyword evidence="8" id="KW-0186">Copper</keyword>
<dbReference type="SFLD" id="SFLDF00027">
    <property type="entry name" value="p-type_atpase"/>
    <property type="match status" value="1"/>
</dbReference>
<evidence type="ECO:0000256" key="1">
    <source>
        <dbReference type="ARBA" id="ARBA00004127"/>
    </source>
</evidence>
<keyword evidence="5 15" id="KW-0479">Metal-binding</keyword>
<dbReference type="InterPro" id="IPR006121">
    <property type="entry name" value="HMA_dom"/>
</dbReference>
<feature type="domain" description="HMA" evidence="16">
    <location>
        <begin position="288"/>
        <end position="354"/>
    </location>
</feature>
<dbReference type="PANTHER" id="PTHR43520">
    <property type="entry name" value="ATP7, ISOFORM B"/>
    <property type="match status" value="1"/>
</dbReference>
<dbReference type="CDD" id="cd00371">
    <property type="entry name" value="HMA"/>
    <property type="match status" value="4"/>
</dbReference>
<evidence type="ECO:0000256" key="3">
    <source>
        <dbReference type="ARBA" id="ARBA00022448"/>
    </source>
</evidence>
<evidence type="ECO:0000256" key="10">
    <source>
        <dbReference type="ARBA" id="ARBA00022842"/>
    </source>
</evidence>
<comment type="similarity">
    <text evidence="2 15">Belongs to the cation transport ATPase (P-type) (TC 3.A.3) family. Type IB subfamily.</text>
</comment>
<keyword evidence="9 15" id="KW-0067">ATP-binding</keyword>
<evidence type="ECO:0000256" key="4">
    <source>
        <dbReference type="ARBA" id="ARBA00022692"/>
    </source>
</evidence>
<feature type="transmembrane region" description="Helical" evidence="15">
    <location>
        <begin position="484"/>
        <end position="504"/>
    </location>
</feature>
<keyword evidence="14 15" id="KW-0472">Membrane</keyword>
<feature type="transmembrane region" description="Helical" evidence="15">
    <location>
        <begin position="455"/>
        <end position="478"/>
    </location>
</feature>
<feature type="domain" description="HMA" evidence="16">
    <location>
        <begin position="206"/>
        <end position="272"/>
    </location>
</feature>
<dbReference type="Pfam" id="PF00702">
    <property type="entry name" value="Hydrolase"/>
    <property type="match status" value="1"/>
</dbReference>
<feature type="transmembrane region" description="Helical" evidence="15">
    <location>
        <begin position="678"/>
        <end position="700"/>
    </location>
</feature>
<evidence type="ECO:0000256" key="15">
    <source>
        <dbReference type="RuleBase" id="RU362081"/>
    </source>
</evidence>
<feature type="domain" description="HMA" evidence="16">
    <location>
        <begin position="22"/>
        <end position="88"/>
    </location>
</feature>
<dbReference type="InterPro" id="IPR006122">
    <property type="entry name" value="HMA_Cu_ion-bd"/>
</dbReference>
<dbReference type="PRINTS" id="PR00119">
    <property type="entry name" value="CATATPASE"/>
</dbReference>
<dbReference type="InterPro" id="IPR027256">
    <property type="entry name" value="P-typ_ATPase_IB"/>
</dbReference>
<dbReference type="SFLD" id="SFLDS00003">
    <property type="entry name" value="Haloacid_Dehalogenase"/>
    <property type="match status" value="1"/>
</dbReference>
<dbReference type="AlphaFoldDB" id="A0A178ZY02"/>
<dbReference type="GO" id="GO:0055070">
    <property type="term" value="P:copper ion homeostasis"/>
    <property type="evidence" value="ECO:0007669"/>
    <property type="project" value="TreeGrafter"/>
</dbReference>
<dbReference type="NCBIfam" id="TIGR00003">
    <property type="entry name" value="copper ion binding protein"/>
    <property type="match status" value="2"/>
</dbReference>
<dbReference type="Gene3D" id="3.30.70.100">
    <property type="match status" value="4"/>
</dbReference>
<dbReference type="Pfam" id="PF00403">
    <property type="entry name" value="HMA"/>
    <property type="match status" value="4"/>
</dbReference>
<evidence type="ECO:0000256" key="11">
    <source>
        <dbReference type="ARBA" id="ARBA00022967"/>
    </source>
</evidence>
<accession>A0A178ZY02</accession>
<dbReference type="PROSITE" id="PS50846">
    <property type="entry name" value="HMA_2"/>
    <property type="match status" value="4"/>
</dbReference>
<dbReference type="Gene3D" id="2.70.150.10">
    <property type="entry name" value="Calcium-transporting ATPase, cytoplasmic transduction domain A"/>
    <property type="match status" value="1"/>
</dbReference>
<dbReference type="Pfam" id="PF00122">
    <property type="entry name" value="E1-E2_ATPase"/>
    <property type="match status" value="1"/>
</dbReference>
<evidence type="ECO:0000256" key="9">
    <source>
        <dbReference type="ARBA" id="ARBA00022840"/>
    </source>
</evidence>
<evidence type="ECO:0000256" key="6">
    <source>
        <dbReference type="ARBA" id="ARBA00022737"/>
    </source>
</evidence>
<evidence type="ECO:0000256" key="2">
    <source>
        <dbReference type="ARBA" id="ARBA00006024"/>
    </source>
</evidence>
<feature type="transmembrane region" description="Helical" evidence="15">
    <location>
        <begin position="380"/>
        <end position="401"/>
    </location>
</feature>
<dbReference type="InterPro" id="IPR018303">
    <property type="entry name" value="ATPase_P-typ_P_site"/>
</dbReference>
<dbReference type="OrthoDB" id="432719at2759"/>
<dbReference type="InterPro" id="IPR036412">
    <property type="entry name" value="HAD-like_sf"/>
</dbReference>
<proteinExistence type="inferred from homology"/>
<evidence type="ECO:0000256" key="7">
    <source>
        <dbReference type="ARBA" id="ARBA00022741"/>
    </source>
</evidence>
<sequence length="1198" mass="127385">MSLASDRGHEAPQVSASPAHMATTTLKVDGMTCGACTSSVESGFKGVEGAGAVSVSLMMGRAVIHHDPTKLSPEQVAEIIEDRGFDATVISTDMPRPPPLSISTAVSNSEPQLMTTTISIQGMTCGACTSSVEAGFKDVPGVKSMSVSLLAERAIVQHDPSIISADALAEIIEDRGFDATIVDSKRQDTIKAAAGNAEVNEQSHTWTTTVAIEGMTCGACTSSVEGAFKNVPGLIKFNISLLAERAVISHDPVALPSEKIVELIEDAGFDAKIVSSQAETNVQSSTNVSQQLKIYGLPDGQTATELETNLRALSGVKSAVISLSTSRATITYDPALVGLRMIVAVVEDAGFNALVADSEDNNAQLESLAKTKEIQEWKKAFLTSLGFAIPVLLISMIIPMFFPSINFGGFEIISGLLLGDVICFALTVPVQFGIGKRFYISAYKSLKHKSPTMDVLVVLGTSTAFFFSCFAVIVAVLIPPHNKPSTIFDTSTMLITFITLGRWLENRAKGQTSRALSQLMSLAPSMATIYEDPLYAEKLADAWTAPSSPVLEKMPTADLRRVPSGPGPSGPSAIEKTIPTELIEVGDVVILRPGDKIPADGVVTRGESFVDESMVTGEPMPIQKKKGSTLIAGTVNGAGKIDFKVTRAGKDTQLSQIVNLVQEAQTSRAPIQRMADLVAGYFVPIIILLGLITFIGWMILSHIMPNPPKIFTDKQNGGKFMVCLKLCISVIVFACPCALGLATPTAVMVGTGTASQQGILVKGGAALETATRITHVVLDKTGTLTFGRLNVADTSYAALWSSNEWRQKLWWTLVGLAETGSEHPIAKSIVLAARERLGLEVEEGLPGQVGTFGVTVGQGVSAIIELNNPGDETKYKVYVGNSAFLANKKIDIPADVENAVNAALSPTSRSKSKTGITTIYVAINGQYAGHIGLSDTLKPTAHAAITALHKMGISTSLVTGDTYNTALSIAELVGIPRESIRASVSPGEKQSIISDLQSQGEIVAMVGDGINDSPALATANVGIGLVSGSDIAVEAADIVIMRSDDLLNIPTALHLCRVIFRRIKLNLIWACAYNVIGLPFAMGIFLPLGYHMPPLMSATAMMFSSISVTLSSLALRWVGRPKWLTVEALKMEGNRYSAPMIGGKRRKKLMNNGGWMGRIQGFTEAMFDRLEGVATRRRAQERERGNYVPLQTVEADAV</sequence>
<dbReference type="RefSeq" id="XP_018697673.1">
    <property type="nucleotide sequence ID" value="XM_018831794.1"/>
</dbReference>
<name>A0A178ZY02_9EURO</name>
<keyword evidence="13" id="KW-0406">Ion transport</keyword>
<dbReference type="InterPro" id="IPR023298">
    <property type="entry name" value="ATPase_P-typ_TM_dom_sf"/>
</dbReference>
<dbReference type="InterPro" id="IPR023299">
    <property type="entry name" value="ATPase_P-typ_cyto_dom_N"/>
</dbReference>
<evidence type="ECO:0000256" key="14">
    <source>
        <dbReference type="ARBA" id="ARBA00023136"/>
    </source>
</evidence>
<dbReference type="InterPro" id="IPR044492">
    <property type="entry name" value="P_typ_ATPase_HD_dom"/>
</dbReference>
<feature type="transmembrane region" description="Helical" evidence="15">
    <location>
        <begin position="720"/>
        <end position="742"/>
    </location>
</feature>
<keyword evidence="4 15" id="KW-0812">Transmembrane</keyword>
<dbReference type="GO" id="GO:0005507">
    <property type="term" value="F:copper ion binding"/>
    <property type="evidence" value="ECO:0007669"/>
    <property type="project" value="InterPro"/>
</dbReference>
<gene>
    <name evidence="17" type="ORF">AYL99_00278</name>
</gene>
<keyword evidence="10" id="KW-0460">Magnesium</keyword>
<dbReference type="GO" id="GO:0005524">
    <property type="term" value="F:ATP binding"/>
    <property type="evidence" value="ECO:0007669"/>
    <property type="project" value="UniProtKB-UniRule"/>
</dbReference>
<dbReference type="InterPro" id="IPR023214">
    <property type="entry name" value="HAD_sf"/>
</dbReference>
<keyword evidence="7 15" id="KW-0547">Nucleotide-binding</keyword>
<feature type="transmembrane region" description="Helical" evidence="15">
    <location>
        <begin position="1095"/>
        <end position="1115"/>
    </location>
</feature>
<evidence type="ECO:0000256" key="12">
    <source>
        <dbReference type="ARBA" id="ARBA00022989"/>
    </source>
</evidence>
<reference evidence="17 18" key="1">
    <citation type="submission" date="2016-04" db="EMBL/GenBank/DDBJ databases">
        <title>Draft genome of Fonsecaea erecta CBS 125763.</title>
        <authorList>
            <person name="Weiss V.A."/>
            <person name="Vicente V.A."/>
            <person name="Raittz R.T."/>
            <person name="Moreno L.F."/>
            <person name="De Souza E.M."/>
            <person name="Pedrosa F.O."/>
            <person name="Steffens M.B."/>
            <person name="Faoro H."/>
            <person name="Tadra-Sfeir M.Z."/>
            <person name="Najafzadeh M.J."/>
            <person name="Felipe M.S."/>
            <person name="Teixeira M."/>
            <person name="Sun J."/>
            <person name="Xi L."/>
            <person name="Gomes R."/>
            <person name="De Azevedo C.M."/>
            <person name="Salgado C.G."/>
            <person name="Da Silva M.B."/>
            <person name="Nascimento M.F."/>
            <person name="Queiroz-Telles F."/>
            <person name="Attili D.S."/>
            <person name="Gorbushina A."/>
        </authorList>
    </citation>
    <scope>NUCLEOTIDE SEQUENCE [LARGE SCALE GENOMIC DNA]</scope>
    <source>
        <strain evidence="17 18">CBS 125763</strain>
    </source>
</reference>
<evidence type="ECO:0000259" key="16">
    <source>
        <dbReference type="PROSITE" id="PS50846"/>
    </source>
</evidence>
<dbReference type="Proteomes" id="UP000078343">
    <property type="component" value="Unassembled WGS sequence"/>
</dbReference>
<keyword evidence="18" id="KW-1185">Reference proteome</keyword>
<dbReference type="InterPro" id="IPR008250">
    <property type="entry name" value="ATPase_P-typ_transduc_dom_A_sf"/>
</dbReference>
<dbReference type="GO" id="GO:0016887">
    <property type="term" value="F:ATP hydrolysis activity"/>
    <property type="evidence" value="ECO:0007669"/>
    <property type="project" value="InterPro"/>
</dbReference>
<dbReference type="InterPro" id="IPR059000">
    <property type="entry name" value="ATPase_P-type_domA"/>
</dbReference>
<evidence type="ECO:0000313" key="18">
    <source>
        <dbReference type="Proteomes" id="UP000078343"/>
    </source>
</evidence>
<feature type="transmembrane region" description="Helical" evidence="15">
    <location>
        <begin position="1067"/>
        <end position="1089"/>
    </location>
</feature>
<keyword evidence="8" id="KW-0187">Copper transport</keyword>